<sequence>MITQSCASQIFLPRKHATLAHLAIKARSFGTLKLLMEHLPELIKSTYEKGWRPLSYAANKGCLDEVTYLLTQFPKSAEECDKDGSFPIHKVVGGGHVSIIKAFYEHCPQTLHHIDNKGRNVLHILHIAVCYGRDDIFTYLTEELKMDDSFMNLKDIFTYGLTFITLSLFNLFYS</sequence>
<organism evidence="4 5">
    <name type="scientific">Saponaria officinalis</name>
    <name type="common">Common soapwort</name>
    <name type="synonym">Lychnis saponaria</name>
    <dbReference type="NCBI Taxonomy" id="3572"/>
    <lineage>
        <taxon>Eukaryota</taxon>
        <taxon>Viridiplantae</taxon>
        <taxon>Streptophyta</taxon>
        <taxon>Embryophyta</taxon>
        <taxon>Tracheophyta</taxon>
        <taxon>Spermatophyta</taxon>
        <taxon>Magnoliopsida</taxon>
        <taxon>eudicotyledons</taxon>
        <taxon>Gunneridae</taxon>
        <taxon>Pentapetalae</taxon>
        <taxon>Caryophyllales</taxon>
        <taxon>Caryophyllaceae</taxon>
        <taxon>Caryophylleae</taxon>
        <taxon>Saponaria</taxon>
    </lineage>
</organism>
<keyword evidence="3" id="KW-1133">Transmembrane helix</keyword>
<protein>
    <submittedName>
        <fullName evidence="4">Uncharacterized protein</fullName>
    </submittedName>
</protein>
<keyword evidence="3" id="KW-0812">Transmembrane</keyword>
<dbReference type="PANTHER" id="PTHR24186">
    <property type="entry name" value="PROTEIN PHOSPHATASE 1 REGULATORY SUBUNIT"/>
    <property type="match status" value="1"/>
</dbReference>
<dbReference type="InterPro" id="IPR002110">
    <property type="entry name" value="Ankyrin_rpt"/>
</dbReference>
<name>A0AAW1LPQ0_SAPOF</name>
<feature type="transmembrane region" description="Helical" evidence="3">
    <location>
        <begin position="156"/>
        <end position="173"/>
    </location>
</feature>
<dbReference type="AlphaFoldDB" id="A0AAW1LPQ0"/>
<proteinExistence type="predicted"/>
<keyword evidence="5" id="KW-1185">Reference proteome</keyword>
<keyword evidence="2" id="KW-0040">ANK repeat</keyword>
<keyword evidence="3" id="KW-0472">Membrane</keyword>
<dbReference type="GO" id="GO:0005886">
    <property type="term" value="C:plasma membrane"/>
    <property type="evidence" value="ECO:0007669"/>
    <property type="project" value="TreeGrafter"/>
</dbReference>
<dbReference type="EMBL" id="JBDFQZ010000004">
    <property type="protein sequence ID" value="KAK9735733.1"/>
    <property type="molecule type" value="Genomic_DNA"/>
</dbReference>
<dbReference type="InterPro" id="IPR036770">
    <property type="entry name" value="Ankyrin_rpt-contain_sf"/>
</dbReference>
<comment type="caution">
    <text evidence="4">The sequence shown here is derived from an EMBL/GenBank/DDBJ whole genome shotgun (WGS) entry which is preliminary data.</text>
</comment>
<accession>A0AAW1LPQ0</accession>
<keyword evidence="1" id="KW-0677">Repeat</keyword>
<dbReference type="SUPFAM" id="SSF48403">
    <property type="entry name" value="Ankyrin repeat"/>
    <property type="match status" value="1"/>
</dbReference>
<dbReference type="Pfam" id="PF12796">
    <property type="entry name" value="Ank_2"/>
    <property type="match status" value="1"/>
</dbReference>
<dbReference type="PANTHER" id="PTHR24186:SF50">
    <property type="entry name" value="ANKYRIN REPEAT-CONTAINING PROTEIN ITN1-LIKE ISOFORM X1"/>
    <property type="match status" value="1"/>
</dbReference>
<gene>
    <name evidence="4" type="ORF">RND81_04G223600</name>
</gene>
<dbReference type="Gene3D" id="1.25.40.20">
    <property type="entry name" value="Ankyrin repeat-containing domain"/>
    <property type="match status" value="1"/>
</dbReference>
<evidence type="ECO:0000313" key="4">
    <source>
        <dbReference type="EMBL" id="KAK9735733.1"/>
    </source>
</evidence>
<evidence type="ECO:0000313" key="5">
    <source>
        <dbReference type="Proteomes" id="UP001443914"/>
    </source>
</evidence>
<evidence type="ECO:0000256" key="1">
    <source>
        <dbReference type="ARBA" id="ARBA00022737"/>
    </source>
</evidence>
<evidence type="ECO:0000256" key="3">
    <source>
        <dbReference type="SAM" id="Phobius"/>
    </source>
</evidence>
<evidence type="ECO:0000256" key="2">
    <source>
        <dbReference type="ARBA" id="ARBA00023043"/>
    </source>
</evidence>
<reference evidence="4" key="1">
    <citation type="submission" date="2024-03" db="EMBL/GenBank/DDBJ databases">
        <title>WGS assembly of Saponaria officinalis var. Norfolk2.</title>
        <authorList>
            <person name="Jenkins J."/>
            <person name="Shu S."/>
            <person name="Grimwood J."/>
            <person name="Barry K."/>
            <person name="Goodstein D."/>
            <person name="Schmutz J."/>
            <person name="Leebens-Mack J."/>
            <person name="Osbourn A."/>
        </authorList>
    </citation>
    <scope>NUCLEOTIDE SEQUENCE [LARGE SCALE GENOMIC DNA]</scope>
    <source>
        <strain evidence="4">JIC</strain>
    </source>
</reference>
<dbReference type="Proteomes" id="UP001443914">
    <property type="component" value="Unassembled WGS sequence"/>
</dbReference>